<comment type="similarity">
    <text evidence="1 6">Belongs to the esterase D family.</text>
</comment>
<dbReference type="NCBIfam" id="TIGR02821">
    <property type="entry name" value="fghA_ester_D"/>
    <property type="match status" value="1"/>
</dbReference>
<dbReference type="InterPro" id="IPR000801">
    <property type="entry name" value="Esterase-like"/>
</dbReference>
<dbReference type="GO" id="GO:0018738">
    <property type="term" value="F:S-formylglutathione hydrolase activity"/>
    <property type="evidence" value="ECO:0007669"/>
    <property type="project" value="UniProtKB-EC"/>
</dbReference>
<sequence>MEQVGANRCFGGWQKRYHHPSSVLGCDMHFSVYFPPQAEGSSALPVLYWLSGLTCTDENFVIKAGAQRLAAELGMIIVAPDTSPRGDGVPDAPDGAYDLGLGAGFYVNATQAPWAQHYRMYDYIVNELPTLLQANFNVSSKAAIAGHSMGGHGALVIALSNASRFSSVSAFAPIVNPMECPWGQKALGAYLGDDKTAWQDYDACHLLRQQGAFLSLPIRVDQGMADDFLDSQQLTRPLEAVSVELDYPAEFHYHPDYDHSYFFIASKIDDHLRFHAHHLGLTDAP</sequence>
<dbReference type="InterPro" id="IPR014186">
    <property type="entry name" value="S-formylglutathione_hydrol"/>
</dbReference>
<evidence type="ECO:0000256" key="6">
    <source>
        <dbReference type="RuleBase" id="RU363068"/>
    </source>
</evidence>
<keyword evidence="2 6" id="KW-0719">Serine esterase</keyword>
<name>A0ABS8G276_9ALTE</name>
<evidence type="ECO:0000313" key="8">
    <source>
        <dbReference type="Proteomes" id="UP001520878"/>
    </source>
</evidence>
<keyword evidence="8" id="KW-1185">Reference proteome</keyword>
<gene>
    <name evidence="7" type="primary">fghA</name>
    <name evidence="7" type="ORF">LJ739_00330</name>
</gene>
<organism evidence="7 8">
    <name type="scientific">Fluctibacter halophilus</name>
    <dbReference type="NCBI Taxonomy" id="226011"/>
    <lineage>
        <taxon>Bacteria</taxon>
        <taxon>Pseudomonadati</taxon>
        <taxon>Pseudomonadota</taxon>
        <taxon>Gammaproteobacteria</taxon>
        <taxon>Alteromonadales</taxon>
        <taxon>Alteromonadaceae</taxon>
        <taxon>Fluctibacter</taxon>
    </lineage>
</organism>
<evidence type="ECO:0000313" key="7">
    <source>
        <dbReference type="EMBL" id="MCC2614684.1"/>
    </source>
</evidence>
<evidence type="ECO:0000256" key="3">
    <source>
        <dbReference type="ARBA" id="ARBA00022801"/>
    </source>
</evidence>
<accession>A0ABS8G276</accession>
<evidence type="ECO:0000256" key="1">
    <source>
        <dbReference type="ARBA" id="ARBA00005622"/>
    </source>
</evidence>
<proteinExistence type="inferred from homology"/>
<evidence type="ECO:0000256" key="4">
    <source>
        <dbReference type="ARBA" id="ARBA00047590"/>
    </source>
</evidence>
<comment type="catalytic activity">
    <reaction evidence="4 6">
        <text>S-formylglutathione + H2O = formate + glutathione + H(+)</text>
        <dbReference type="Rhea" id="RHEA:14961"/>
        <dbReference type="ChEBI" id="CHEBI:15377"/>
        <dbReference type="ChEBI" id="CHEBI:15378"/>
        <dbReference type="ChEBI" id="CHEBI:15740"/>
        <dbReference type="ChEBI" id="CHEBI:57688"/>
        <dbReference type="ChEBI" id="CHEBI:57925"/>
        <dbReference type="EC" id="3.1.2.12"/>
    </reaction>
</comment>
<dbReference type="PANTHER" id="PTHR10061">
    <property type="entry name" value="S-FORMYLGLUTATHIONE HYDROLASE"/>
    <property type="match status" value="1"/>
</dbReference>
<dbReference type="Gene3D" id="3.40.50.1820">
    <property type="entry name" value="alpha/beta hydrolase"/>
    <property type="match status" value="1"/>
</dbReference>
<keyword evidence="3 6" id="KW-0378">Hydrolase</keyword>
<evidence type="ECO:0000256" key="5">
    <source>
        <dbReference type="NCBIfam" id="TIGR02821"/>
    </source>
</evidence>
<dbReference type="EC" id="3.1.2.12" evidence="5 6"/>
<dbReference type="Proteomes" id="UP001520878">
    <property type="component" value="Unassembled WGS sequence"/>
</dbReference>
<comment type="function">
    <text evidence="6">Serine hydrolase involved in the detoxification of formaldehyde.</text>
</comment>
<dbReference type="InterPro" id="IPR029058">
    <property type="entry name" value="AB_hydrolase_fold"/>
</dbReference>
<comment type="caution">
    <text evidence="7">The sequence shown here is derived from an EMBL/GenBank/DDBJ whole genome shotgun (WGS) entry which is preliminary data.</text>
</comment>
<dbReference type="Pfam" id="PF00756">
    <property type="entry name" value="Esterase"/>
    <property type="match status" value="1"/>
</dbReference>
<dbReference type="EMBL" id="JAJEWP010000001">
    <property type="protein sequence ID" value="MCC2614684.1"/>
    <property type="molecule type" value="Genomic_DNA"/>
</dbReference>
<protein>
    <recommendedName>
        <fullName evidence="5 6">S-formylglutathione hydrolase</fullName>
        <ecNumber evidence="5 6">3.1.2.12</ecNumber>
    </recommendedName>
</protein>
<dbReference type="SUPFAM" id="SSF53474">
    <property type="entry name" value="alpha/beta-Hydrolases"/>
    <property type="match status" value="1"/>
</dbReference>
<reference evidence="7 8" key="1">
    <citation type="submission" date="2021-10" db="EMBL/GenBank/DDBJ databases">
        <title>Draft genome of Aestuariibacter halophilus JC2043.</title>
        <authorList>
            <person name="Emsley S.A."/>
            <person name="Pfannmuller K.M."/>
            <person name="Ushijima B."/>
            <person name="Saw J.H."/>
            <person name="Videau P."/>
        </authorList>
    </citation>
    <scope>NUCLEOTIDE SEQUENCE [LARGE SCALE GENOMIC DNA]</scope>
    <source>
        <strain evidence="7 8">JC2043</strain>
    </source>
</reference>
<evidence type="ECO:0000256" key="2">
    <source>
        <dbReference type="ARBA" id="ARBA00022487"/>
    </source>
</evidence>
<dbReference type="PANTHER" id="PTHR10061:SF1">
    <property type="entry name" value="S-FORMYLGLUTATHIONE HYDROLASE YEIG"/>
    <property type="match status" value="1"/>
</dbReference>